<sequence>MKEDQRGGGSGGGWNTPEDGTRRWTETHLRRVWWRRLAVEAGDQKASAAEDKRVDGVQMVWLLLASELMVEKCVDSSDLEMTSRQGIICGGYGFVFYSGGRCMWPRDLSDGRLA</sequence>
<protein>
    <submittedName>
        <fullName evidence="2">Uncharacterized protein</fullName>
    </submittedName>
</protein>
<proteinExistence type="predicted"/>
<reference evidence="2 3" key="1">
    <citation type="submission" date="2021-07" db="EMBL/GenBank/DDBJ databases">
        <authorList>
            <consortium name="Genoscope - CEA"/>
            <person name="William W."/>
        </authorList>
    </citation>
    <scope>NUCLEOTIDE SEQUENCE [LARGE SCALE GENOMIC DNA]</scope>
</reference>
<dbReference type="Gramene" id="A08p02690.2_BraZ1">
    <property type="protein sequence ID" value="A08p02690.2_BraZ1.CDS"/>
    <property type="gene ID" value="A08g02690.2_BraZ1"/>
</dbReference>
<gene>
    <name evidence="2" type="ORF">BRAPAZ1V2_A08P02690.2</name>
</gene>
<evidence type="ECO:0000313" key="3">
    <source>
        <dbReference type="Proteomes" id="UP000694005"/>
    </source>
</evidence>
<dbReference type="Proteomes" id="UP000694005">
    <property type="component" value="Chromosome A08"/>
</dbReference>
<organism evidence="2 3">
    <name type="scientific">Brassica campestris</name>
    <name type="common">Field mustard</name>
    <dbReference type="NCBI Taxonomy" id="3711"/>
    <lineage>
        <taxon>Eukaryota</taxon>
        <taxon>Viridiplantae</taxon>
        <taxon>Streptophyta</taxon>
        <taxon>Embryophyta</taxon>
        <taxon>Tracheophyta</taxon>
        <taxon>Spermatophyta</taxon>
        <taxon>Magnoliopsida</taxon>
        <taxon>eudicotyledons</taxon>
        <taxon>Gunneridae</taxon>
        <taxon>Pentapetalae</taxon>
        <taxon>rosids</taxon>
        <taxon>malvids</taxon>
        <taxon>Brassicales</taxon>
        <taxon>Brassicaceae</taxon>
        <taxon>Brassiceae</taxon>
        <taxon>Brassica</taxon>
    </lineage>
</organism>
<evidence type="ECO:0000256" key="1">
    <source>
        <dbReference type="SAM" id="MobiDB-lite"/>
    </source>
</evidence>
<accession>A0A8D9M360</accession>
<dbReference type="EMBL" id="LS974624">
    <property type="protein sequence ID" value="CAG7896603.1"/>
    <property type="molecule type" value="Genomic_DNA"/>
</dbReference>
<dbReference type="AlphaFoldDB" id="A0A8D9M360"/>
<feature type="region of interest" description="Disordered" evidence="1">
    <location>
        <begin position="1"/>
        <end position="22"/>
    </location>
</feature>
<evidence type="ECO:0000313" key="2">
    <source>
        <dbReference type="EMBL" id="CAG7896603.1"/>
    </source>
</evidence>
<name>A0A8D9M360_BRACM</name>